<proteinExistence type="inferred from homology"/>
<evidence type="ECO:0000256" key="3">
    <source>
        <dbReference type="ARBA" id="ARBA00008981"/>
    </source>
</evidence>
<organism evidence="8 9">
    <name type="scientific">Flammeovirga pectinis</name>
    <dbReference type="NCBI Taxonomy" id="2494373"/>
    <lineage>
        <taxon>Bacteria</taxon>
        <taxon>Pseudomonadati</taxon>
        <taxon>Bacteroidota</taxon>
        <taxon>Cytophagia</taxon>
        <taxon>Cytophagales</taxon>
        <taxon>Flammeovirgaceae</taxon>
        <taxon>Flammeovirga</taxon>
    </lineage>
</organism>
<feature type="modified residue" description="N6-(pyridoxal phosphate)lysine" evidence="7">
    <location>
        <position position="270"/>
    </location>
</feature>
<dbReference type="SUPFAM" id="SSF53383">
    <property type="entry name" value="PLP-dependent transferases"/>
    <property type="match status" value="1"/>
</dbReference>
<dbReference type="Gene3D" id="3.40.640.10">
    <property type="entry name" value="Type I PLP-dependent aspartate aminotransferase-like (Major domain)"/>
    <property type="match status" value="1"/>
</dbReference>
<name>A0A3Q9FNJ8_9BACT</name>
<dbReference type="KEGG" id="fll:EI427_08910"/>
<keyword evidence="7" id="KW-0963">Cytoplasm</keyword>
<dbReference type="InterPro" id="IPR015421">
    <property type="entry name" value="PyrdxlP-dep_Trfase_major"/>
</dbReference>
<comment type="pathway">
    <text evidence="2">Porphyrin-containing compound metabolism; protoporphyrin-IX biosynthesis; 5-aminolevulinate from L-glutamyl-tRNA(Glu): step 2/2.</text>
</comment>
<keyword evidence="4 7" id="KW-0663">Pyridoxal phosphate</keyword>
<dbReference type="GO" id="GO:0006782">
    <property type="term" value="P:protoporphyrinogen IX biosynthetic process"/>
    <property type="evidence" value="ECO:0007669"/>
    <property type="project" value="UniProtKB-UniRule"/>
</dbReference>
<protein>
    <recommendedName>
        <fullName evidence="7">Glutamate-1-semialdehyde 2,1-aminomutase</fullName>
        <shortName evidence="7">GSA</shortName>
        <ecNumber evidence="7">5.4.3.8</ecNumber>
    </recommendedName>
    <alternativeName>
        <fullName evidence="7">Glutamate-1-semialdehyde aminotransferase</fullName>
        <shortName evidence="7">GSA-AT</shortName>
    </alternativeName>
</protein>
<dbReference type="UniPathway" id="UPA00251">
    <property type="reaction ID" value="UER00317"/>
</dbReference>
<comment type="subcellular location">
    <subcellularLocation>
        <location evidence="7">Cytoplasm</location>
    </subcellularLocation>
</comment>
<evidence type="ECO:0000313" key="8">
    <source>
        <dbReference type="EMBL" id="AZQ62355.1"/>
    </source>
</evidence>
<dbReference type="FunFam" id="3.40.640.10:FF:000021">
    <property type="entry name" value="Glutamate-1-semialdehyde 2,1-aminomutase"/>
    <property type="match status" value="1"/>
</dbReference>
<evidence type="ECO:0000256" key="1">
    <source>
        <dbReference type="ARBA" id="ARBA00001933"/>
    </source>
</evidence>
<dbReference type="EC" id="5.4.3.8" evidence="7"/>
<evidence type="ECO:0000256" key="4">
    <source>
        <dbReference type="ARBA" id="ARBA00022898"/>
    </source>
</evidence>
<dbReference type="HAMAP" id="MF_00375">
    <property type="entry name" value="HemL_aminotrans_3"/>
    <property type="match status" value="1"/>
</dbReference>
<comment type="catalytic activity">
    <reaction evidence="7">
        <text>(S)-4-amino-5-oxopentanoate = 5-aminolevulinate</text>
        <dbReference type="Rhea" id="RHEA:14265"/>
        <dbReference type="ChEBI" id="CHEBI:57501"/>
        <dbReference type="ChEBI" id="CHEBI:356416"/>
        <dbReference type="EC" id="5.4.3.8"/>
    </reaction>
</comment>
<keyword evidence="5 7" id="KW-0413">Isomerase</keyword>
<dbReference type="NCBIfam" id="NF000818">
    <property type="entry name" value="PRK00062.1"/>
    <property type="match status" value="1"/>
</dbReference>
<dbReference type="PROSITE" id="PS00600">
    <property type="entry name" value="AA_TRANSFER_CLASS_3"/>
    <property type="match status" value="1"/>
</dbReference>
<evidence type="ECO:0000313" key="9">
    <source>
        <dbReference type="Proteomes" id="UP000267268"/>
    </source>
</evidence>
<evidence type="ECO:0000256" key="2">
    <source>
        <dbReference type="ARBA" id="ARBA00004819"/>
    </source>
</evidence>
<dbReference type="NCBIfam" id="TIGR00713">
    <property type="entry name" value="hemL"/>
    <property type="match status" value="1"/>
</dbReference>
<evidence type="ECO:0000256" key="6">
    <source>
        <dbReference type="ARBA" id="ARBA00023244"/>
    </source>
</evidence>
<dbReference type="InterPro" id="IPR005814">
    <property type="entry name" value="Aminotrans_3"/>
</dbReference>
<dbReference type="PANTHER" id="PTHR43713">
    <property type="entry name" value="GLUTAMATE-1-SEMIALDEHYDE 2,1-AMINOMUTASE"/>
    <property type="match status" value="1"/>
</dbReference>
<dbReference type="GO" id="GO:0005737">
    <property type="term" value="C:cytoplasm"/>
    <property type="evidence" value="ECO:0007669"/>
    <property type="project" value="UniProtKB-SubCell"/>
</dbReference>
<dbReference type="Pfam" id="PF00202">
    <property type="entry name" value="Aminotran_3"/>
    <property type="match status" value="1"/>
</dbReference>
<reference evidence="8 9" key="1">
    <citation type="submission" date="2018-12" db="EMBL/GenBank/DDBJ databases">
        <title>Flammeovirga pectinis sp. nov., isolated from the gut of the Korean scallop, Patinopecten yessoensis.</title>
        <authorList>
            <person name="Bae J.-W."/>
            <person name="Jeong Y.-S."/>
            <person name="Kang W."/>
        </authorList>
    </citation>
    <scope>NUCLEOTIDE SEQUENCE [LARGE SCALE GENOMIC DNA]</scope>
    <source>
        <strain evidence="8 9">L12M1</strain>
    </source>
</reference>
<comment type="cofactor">
    <cofactor evidence="1 7">
        <name>pyridoxal 5'-phosphate</name>
        <dbReference type="ChEBI" id="CHEBI:597326"/>
    </cofactor>
</comment>
<evidence type="ECO:0000256" key="5">
    <source>
        <dbReference type="ARBA" id="ARBA00023235"/>
    </source>
</evidence>
<gene>
    <name evidence="7 8" type="primary">hemL</name>
    <name evidence="8" type="ORF">EI427_08910</name>
</gene>
<dbReference type="CDD" id="cd00610">
    <property type="entry name" value="OAT_like"/>
    <property type="match status" value="1"/>
</dbReference>
<keyword evidence="9" id="KW-1185">Reference proteome</keyword>
<comment type="similarity">
    <text evidence="3 7">Belongs to the class-III pyridoxal-phosphate-dependent aminotransferase family. HemL subfamily.</text>
</comment>
<dbReference type="InterPro" id="IPR049704">
    <property type="entry name" value="Aminotrans_3_PPA_site"/>
</dbReference>
<dbReference type="GO" id="GO:0008483">
    <property type="term" value="F:transaminase activity"/>
    <property type="evidence" value="ECO:0007669"/>
    <property type="project" value="InterPro"/>
</dbReference>
<dbReference type="AlphaFoldDB" id="A0A3Q9FNJ8"/>
<comment type="subunit">
    <text evidence="7">Homodimer.</text>
</comment>
<dbReference type="InterPro" id="IPR015424">
    <property type="entry name" value="PyrdxlP-dep_Trfase"/>
</dbReference>
<dbReference type="GO" id="GO:0030170">
    <property type="term" value="F:pyridoxal phosphate binding"/>
    <property type="evidence" value="ECO:0007669"/>
    <property type="project" value="InterPro"/>
</dbReference>
<dbReference type="InterPro" id="IPR004639">
    <property type="entry name" value="4pyrrol_synth_GluAld_NH2Trfase"/>
</dbReference>
<keyword evidence="6 7" id="KW-0627">Porphyrin biosynthesis</keyword>
<dbReference type="PANTHER" id="PTHR43713:SF3">
    <property type="entry name" value="GLUTAMATE-1-SEMIALDEHYDE 2,1-AMINOMUTASE 1, CHLOROPLASTIC-RELATED"/>
    <property type="match status" value="1"/>
</dbReference>
<dbReference type="Gene3D" id="3.90.1150.10">
    <property type="entry name" value="Aspartate Aminotransferase, domain 1"/>
    <property type="match status" value="1"/>
</dbReference>
<dbReference type="GO" id="GO:0042286">
    <property type="term" value="F:glutamate-1-semialdehyde 2,1-aminomutase activity"/>
    <property type="evidence" value="ECO:0007669"/>
    <property type="project" value="UniProtKB-UniRule"/>
</dbReference>
<dbReference type="EMBL" id="CP034562">
    <property type="protein sequence ID" value="AZQ62355.1"/>
    <property type="molecule type" value="Genomic_DNA"/>
</dbReference>
<dbReference type="Proteomes" id="UP000267268">
    <property type="component" value="Chromosome 1"/>
</dbReference>
<dbReference type="InterPro" id="IPR015422">
    <property type="entry name" value="PyrdxlP-dep_Trfase_small"/>
</dbReference>
<sequence length="433" mass="46161">MDIVNNKRSADLFSKAQNTIPGGVNSPVRAFKSVGGTPLFIKSAKGAYITDEDNKSYLELINSWGPMILGHAHPAILEAVQGAVNNSLSFGAPTSKEIDIAELICSMVPSIEKVRMVNSGTEATMSAIRVARGFTGKDKFIKIEGCYHGHGDAFLIAAGSGAVTMGVPNSPGVTEGTAKDTLLAPYNDVDKIEQLISENKDEIAALIIEPVPGNMGLVLPTNDYLKKLREICTREGIILIFDEVMTGFRLAKGGAQEVFDVIPDMTTLGKIIGGGMPVGAYGGKAELMDYVAPAGPVYQAGTLSGNPVAMAAGLAMLHHLNDNPSVYTDLAAKGKKLVTGIQAALDRKNLPYKVTLLGSMVCLFFTDKEVNNFADAQTTNTEKFGKFFHAMLDNGVYLPPSQYESWFMSQALTDENLDEIIAAVNASLDSIEA</sequence>
<dbReference type="OrthoDB" id="9807885at2"/>
<accession>A0A3Q9FNJ8</accession>
<evidence type="ECO:0000256" key="7">
    <source>
        <dbReference type="HAMAP-Rule" id="MF_00375"/>
    </source>
</evidence>